<dbReference type="eggNOG" id="KOG0683">
    <property type="taxonomic scope" value="Eukaryota"/>
</dbReference>
<dbReference type="PaxDb" id="4113-PGSC0003DMT400045640"/>
<comment type="subunit">
    <text evidence="1">Homooctamer.</text>
</comment>
<keyword evidence="5" id="KW-1185">Reference proteome</keyword>
<proteinExistence type="predicted"/>
<dbReference type="HOGENOM" id="CLU_1312065_0_0_1"/>
<dbReference type="Gene3D" id="3.10.20.70">
    <property type="entry name" value="Glutamine synthetase, N-terminal domain"/>
    <property type="match status" value="1"/>
</dbReference>
<evidence type="ECO:0000313" key="4">
    <source>
        <dbReference type="EnsemblPlants" id="PGSC0003DMT400045640"/>
    </source>
</evidence>
<dbReference type="EnsemblPlants" id="PGSC0003DMT400045640">
    <property type="protein sequence ID" value="PGSC0003DMT400045640"/>
    <property type="gene ID" value="PGSC0003DMG400017703"/>
</dbReference>
<dbReference type="AlphaFoldDB" id="M1BHZ2"/>
<evidence type="ECO:0000256" key="1">
    <source>
        <dbReference type="ARBA" id="ARBA00011823"/>
    </source>
</evidence>
<dbReference type="InterPro" id="IPR036651">
    <property type="entry name" value="Gln_synt_N_sf"/>
</dbReference>
<dbReference type="InParanoid" id="M1BHZ2"/>
<feature type="compositionally biased region" description="Polar residues" evidence="3">
    <location>
        <begin position="54"/>
        <end position="63"/>
    </location>
</feature>
<dbReference type="PANTHER" id="PTHR20852:SF118">
    <property type="entry name" value="GLUTAMINE SYNTHETASE, CHLOROPLASTIC_MITOCHONDRIAL"/>
    <property type="match status" value="1"/>
</dbReference>
<dbReference type="SUPFAM" id="SSF54368">
    <property type="entry name" value="Glutamine synthetase, N-terminal domain"/>
    <property type="match status" value="1"/>
</dbReference>
<dbReference type="STRING" id="4113.M1BHZ2"/>
<reference evidence="4" key="2">
    <citation type="submission" date="2015-06" db="UniProtKB">
        <authorList>
            <consortium name="EnsemblPlants"/>
        </authorList>
    </citation>
    <scope>IDENTIFICATION</scope>
    <source>
        <strain evidence="4">DM1-3 516 R44</strain>
    </source>
</reference>
<feature type="compositionally biased region" description="Basic and acidic residues" evidence="3">
    <location>
        <begin position="167"/>
        <end position="197"/>
    </location>
</feature>
<dbReference type="GO" id="GO:0004356">
    <property type="term" value="F:glutamine synthetase activity"/>
    <property type="evidence" value="ECO:0007669"/>
    <property type="project" value="InterPro"/>
</dbReference>
<dbReference type="InterPro" id="IPR050292">
    <property type="entry name" value="Glutamine_Synthetase"/>
</dbReference>
<reference evidence="5" key="1">
    <citation type="journal article" date="2011" name="Nature">
        <title>Genome sequence and analysis of the tuber crop potato.</title>
        <authorList>
            <consortium name="The Potato Genome Sequencing Consortium"/>
        </authorList>
    </citation>
    <scope>NUCLEOTIDE SEQUENCE [LARGE SCALE GENOMIC DNA]</scope>
    <source>
        <strain evidence="5">cv. DM1-3 516 R44</strain>
    </source>
</reference>
<organism evidence="4 5">
    <name type="scientific">Solanum tuberosum</name>
    <name type="common">Potato</name>
    <dbReference type="NCBI Taxonomy" id="4113"/>
    <lineage>
        <taxon>Eukaryota</taxon>
        <taxon>Viridiplantae</taxon>
        <taxon>Streptophyta</taxon>
        <taxon>Embryophyta</taxon>
        <taxon>Tracheophyta</taxon>
        <taxon>Spermatophyta</taxon>
        <taxon>Magnoliopsida</taxon>
        <taxon>eudicotyledons</taxon>
        <taxon>Gunneridae</taxon>
        <taxon>Pentapetalae</taxon>
        <taxon>asterids</taxon>
        <taxon>lamiids</taxon>
        <taxon>Solanales</taxon>
        <taxon>Solanaceae</taxon>
        <taxon>Solanoideae</taxon>
        <taxon>Solaneae</taxon>
        <taxon>Solanum</taxon>
    </lineage>
</organism>
<dbReference type="Proteomes" id="UP000011115">
    <property type="component" value="Unassembled WGS sequence"/>
</dbReference>
<evidence type="ECO:0000313" key="5">
    <source>
        <dbReference type="Proteomes" id="UP000011115"/>
    </source>
</evidence>
<sequence length="210" mass="23059">MRRKASSSSAQISHQQQCTARTTTSVPPLFSHSGETAISFSSKQHRENDAAPNGQHSPTSASSLLRPATISKPVKDVSELPKWNYDGSSTGQAPGEDSEVIPYPQAIFKDPFRGGNNILLESQFLQTNTIKLLKFLATQKLHLKFHGNILPPCPASSDGSDQEGDENDKFDKESEGDENDKSDKESEGDENGKSDKRVRVMRSSCIYLTF</sequence>
<name>M1BHZ2_SOLTU</name>
<dbReference type="PANTHER" id="PTHR20852">
    <property type="entry name" value="GLUTAMINE SYNTHETASE"/>
    <property type="match status" value="1"/>
</dbReference>
<evidence type="ECO:0000256" key="2">
    <source>
        <dbReference type="ARBA" id="ARBA00030668"/>
    </source>
</evidence>
<dbReference type="GO" id="GO:0006542">
    <property type="term" value="P:glutamine biosynthetic process"/>
    <property type="evidence" value="ECO:0007669"/>
    <property type="project" value="InterPro"/>
</dbReference>
<dbReference type="ExpressionAtlas" id="M1BHZ2">
    <property type="expression patterns" value="baseline"/>
</dbReference>
<accession>M1BHZ2</accession>
<feature type="region of interest" description="Disordered" evidence="3">
    <location>
        <begin position="152"/>
        <end position="197"/>
    </location>
</feature>
<feature type="compositionally biased region" description="Low complexity" evidence="3">
    <location>
        <begin position="1"/>
        <end position="17"/>
    </location>
</feature>
<protein>
    <recommendedName>
        <fullName evidence="2">Glutamate--ammonia ligase</fullName>
    </recommendedName>
</protein>
<feature type="region of interest" description="Disordered" evidence="3">
    <location>
        <begin position="1"/>
        <end position="99"/>
    </location>
</feature>
<feature type="compositionally biased region" description="Polar residues" evidence="3">
    <location>
        <begin position="33"/>
        <end position="42"/>
    </location>
</feature>
<evidence type="ECO:0000256" key="3">
    <source>
        <dbReference type="SAM" id="MobiDB-lite"/>
    </source>
</evidence>
<dbReference type="Gramene" id="PGSC0003DMT400045640">
    <property type="protein sequence ID" value="PGSC0003DMT400045640"/>
    <property type="gene ID" value="PGSC0003DMG400017703"/>
</dbReference>